<evidence type="ECO:0000259" key="2">
    <source>
        <dbReference type="Pfam" id="PF00646"/>
    </source>
</evidence>
<proteinExistence type="predicted"/>
<dbReference type="SUPFAM" id="SSF52058">
    <property type="entry name" value="L domain-like"/>
    <property type="match status" value="1"/>
</dbReference>
<dbReference type="InterPro" id="IPR055357">
    <property type="entry name" value="LRR_At1g61320_AtMIF1"/>
</dbReference>
<evidence type="ECO:0000313" key="4">
    <source>
        <dbReference type="EMBL" id="KAG2559821.1"/>
    </source>
</evidence>
<dbReference type="AlphaFoldDB" id="A0A8T0PCF4"/>
<evidence type="ECO:0008006" key="6">
    <source>
        <dbReference type="Google" id="ProtNLM"/>
    </source>
</evidence>
<sequence length="528" mass="59568">MGMMLLNRLMFKQERRRRRRIRAHNQKSTKVPKEKDSLCQEDDHYEDGKTSRYSGPNLPEDVWCHIHSLMPLRDAAQSACVSHAFLRSWRCHPNLNLTETTICLNKSACRKKGGIARFFTMRVDNILKNHSGIGVKTLNLVIPDSCKVDTHCLNRWLQIAIAPGIEEVLISFPQNYKTKYSFPCALLFGGCGNSIRHLCLIDCAFRPPVGFDCLRSLTKLHLYEVCITGDELGNLFSNCFTLEQVQLRSCGELISLKMPFWLEQLSFLRVSECNMLQVIEINAPNLHTLKFFGDPVHLTLGESAKVKNLTFKHSNNSSISYAITKLPSTVPTLETLGVTSFSEINTPVVTDKFLNLKCLRIYLSGDEVSPPAYDYLSLVSFLDASPALETFILSVHHKDVKHGSVFGNASHMRQILGHKHDRLRKVQINGFWAAKSMVELTCHILENATSLESLTVDTIFDGFMGGDVRRCSIQRGSKCRPIPRDMILEAHKALTAVNRYILGRVPPAVKLNVWEPCSQCHAIDVQSP</sequence>
<dbReference type="PANTHER" id="PTHR34145">
    <property type="entry name" value="OS02G0105600 PROTEIN"/>
    <property type="match status" value="1"/>
</dbReference>
<dbReference type="OrthoDB" id="651151at2759"/>
<comment type="caution">
    <text evidence="4">The sequence shown here is derived from an EMBL/GenBank/DDBJ whole genome shotgun (WGS) entry which is preliminary data.</text>
</comment>
<name>A0A8T0PCF4_PANVG</name>
<dbReference type="InterPro" id="IPR032675">
    <property type="entry name" value="LRR_dom_sf"/>
</dbReference>
<dbReference type="Proteomes" id="UP000823388">
    <property type="component" value="Chromosome 8K"/>
</dbReference>
<dbReference type="Pfam" id="PF23622">
    <property type="entry name" value="LRR_At1g61320_AtMIF1"/>
    <property type="match status" value="1"/>
</dbReference>
<feature type="compositionally biased region" description="Basic and acidic residues" evidence="1">
    <location>
        <begin position="31"/>
        <end position="50"/>
    </location>
</feature>
<organism evidence="4 5">
    <name type="scientific">Panicum virgatum</name>
    <name type="common">Blackwell switchgrass</name>
    <dbReference type="NCBI Taxonomy" id="38727"/>
    <lineage>
        <taxon>Eukaryota</taxon>
        <taxon>Viridiplantae</taxon>
        <taxon>Streptophyta</taxon>
        <taxon>Embryophyta</taxon>
        <taxon>Tracheophyta</taxon>
        <taxon>Spermatophyta</taxon>
        <taxon>Magnoliopsida</taxon>
        <taxon>Liliopsida</taxon>
        <taxon>Poales</taxon>
        <taxon>Poaceae</taxon>
        <taxon>PACMAD clade</taxon>
        <taxon>Panicoideae</taxon>
        <taxon>Panicodae</taxon>
        <taxon>Paniceae</taxon>
        <taxon>Panicinae</taxon>
        <taxon>Panicum</taxon>
        <taxon>Panicum sect. Hiantes</taxon>
    </lineage>
</organism>
<dbReference type="Pfam" id="PF00646">
    <property type="entry name" value="F-box"/>
    <property type="match status" value="1"/>
</dbReference>
<feature type="domain" description="At1g61320/AtMIF1 LRR" evidence="3">
    <location>
        <begin position="126"/>
        <end position="518"/>
    </location>
</feature>
<evidence type="ECO:0000256" key="1">
    <source>
        <dbReference type="SAM" id="MobiDB-lite"/>
    </source>
</evidence>
<dbReference type="InterPro" id="IPR001810">
    <property type="entry name" value="F-box_dom"/>
</dbReference>
<protein>
    <recommendedName>
        <fullName evidence="6">F-box domain-containing protein</fullName>
    </recommendedName>
</protein>
<dbReference type="InterPro" id="IPR036047">
    <property type="entry name" value="F-box-like_dom_sf"/>
</dbReference>
<dbReference type="SUPFAM" id="SSF81383">
    <property type="entry name" value="F-box domain"/>
    <property type="match status" value="1"/>
</dbReference>
<dbReference type="InterPro" id="IPR053772">
    <property type="entry name" value="At1g61320/At1g61330-like"/>
</dbReference>
<dbReference type="EMBL" id="CM029051">
    <property type="protein sequence ID" value="KAG2559821.1"/>
    <property type="molecule type" value="Genomic_DNA"/>
</dbReference>
<evidence type="ECO:0000313" key="5">
    <source>
        <dbReference type="Proteomes" id="UP000823388"/>
    </source>
</evidence>
<accession>A0A8T0PCF4</accession>
<gene>
    <name evidence="4" type="ORF">PVAP13_8KG014800</name>
</gene>
<feature type="region of interest" description="Disordered" evidence="1">
    <location>
        <begin position="19"/>
        <end position="53"/>
    </location>
</feature>
<dbReference type="PANTHER" id="PTHR34145:SF78">
    <property type="entry name" value="FBD DOMAIN-CONTAINING PROTEIN"/>
    <property type="match status" value="1"/>
</dbReference>
<feature type="domain" description="F-box" evidence="2">
    <location>
        <begin position="57"/>
        <end position="90"/>
    </location>
</feature>
<evidence type="ECO:0000259" key="3">
    <source>
        <dbReference type="Pfam" id="PF23622"/>
    </source>
</evidence>
<dbReference type="Gene3D" id="3.80.10.10">
    <property type="entry name" value="Ribonuclease Inhibitor"/>
    <property type="match status" value="1"/>
</dbReference>
<reference evidence="4" key="1">
    <citation type="submission" date="2020-05" db="EMBL/GenBank/DDBJ databases">
        <title>WGS assembly of Panicum virgatum.</title>
        <authorList>
            <person name="Lovell J.T."/>
            <person name="Jenkins J."/>
            <person name="Shu S."/>
            <person name="Juenger T.E."/>
            <person name="Schmutz J."/>
        </authorList>
    </citation>
    <scope>NUCLEOTIDE SEQUENCE</scope>
    <source>
        <strain evidence="4">AP13</strain>
    </source>
</reference>
<keyword evidence="5" id="KW-1185">Reference proteome</keyword>